<dbReference type="PANTHER" id="PTHR48043:SF159">
    <property type="entry name" value="EG:EG0003.4 PROTEIN-RELATED"/>
    <property type="match status" value="1"/>
</dbReference>
<dbReference type="GO" id="GO:0008194">
    <property type="term" value="F:UDP-glycosyltransferase activity"/>
    <property type="evidence" value="ECO:0007669"/>
    <property type="project" value="InterPro"/>
</dbReference>
<protein>
    <submittedName>
        <fullName evidence="4">Uncharacterized protein</fullName>
    </submittedName>
</protein>
<evidence type="ECO:0000256" key="2">
    <source>
        <dbReference type="ARBA" id="ARBA00022676"/>
    </source>
</evidence>
<accession>A0AAV8YAN7</accession>
<dbReference type="InterPro" id="IPR050271">
    <property type="entry name" value="UDP-glycosyltransferase"/>
</dbReference>
<keyword evidence="5" id="KW-1185">Reference proteome</keyword>
<gene>
    <name evidence="4" type="ORF">NQ314_008482</name>
</gene>
<evidence type="ECO:0000256" key="1">
    <source>
        <dbReference type="ARBA" id="ARBA00009995"/>
    </source>
</evidence>
<evidence type="ECO:0000313" key="4">
    <source>
        <dbReference type="EMBL" id="KAJ8948056.1"/>
    </source>
</evidence>
<reference evidence="4" key="1">
    <citation type="journal article" date="2023" name="Insect Mol. Biol.">
        <title>Genome sequencing provides insights into the evolution of gene families encoding plant cell wall-degrading enzymes in longhorned beetles.</title>
        <authorList>
            <person name="Shin N.R."/>
            <person name="Okamura Y."/>
            <person name="Kirsch R."/>
            <person name="Pauchet Y."/>
        </authorList>
    </citation>
    <scope>NUCLEOTIDE SEQUENCE</scope>
    <source>
        <strain evidence="4">RBIC_L_NR</strain>
    </source>
</reference>
<dbReference type="EMBL" id="JANEYF010002325">
    <property type="protein sequence ID" value="KAJ8948056.1"/>
    <property type="molecule type" value="Genomic_DNA"/>
</dbReference>
<dbReference type="Proteomes" id="UP001162156">
    <property type="component" value="Unassembled WGS sequence"/>
</dbReference>
<dbReference type="AlphaFoldDB" id="A0AAV8YAN7"/>
<dbReference type="SUPFAM" id="SSF53756">
    <property type="entry name" value="UDP-Glycosyltransferase/glycogen phosphorylase"/>
    <property type="match status" value="1"/>
</dbReference>
<name>A0AAV8YAN7_9CUCU</name>
<dbReference type="Pfam" id="PF00201">
    <property type="entry name" value="UDPGT"/>
    <property type="match status" value="1"/>
</dbReference>
<dbReference type="InterPro" id="IPR002213">
    <property type="entry name" value="UDP_glucos_trans"/>
</dbReference>
<evidence type="ECO:0000313" key="5">
    <source>
        <dbReference type="Proteomes" id="UP001162156"/>
    </source>
</evidence>
<organism evidence="4 5">
    <name type="scientific">Rhamnusium bicolor</name>
    <dbReference type="NCBI Taxonomy" id="1586634"/>
    <lineage>
        <taxon>Eukaryota</taxon>
        <taxon>Metazoa</taxon>
        <taxon>Ecdysozoa</taxon>
        <taxon>Arthropoda</taxon>
        <taxon>Hexapoda</taxon>
        <taxon>Insecta</taxon>
        <taxon>Pterygota</taxon>
        <taxon>Neoptera</taxon>
        <taxon>Endopterygota</taxon>
        <taxon>Coleoptera</taxon>
        <taxon>Polyphaga</taxon>
        <taxon>Cucujiformia</taxon>
        <taxon>Chrysomeloidea</taxon>
        <taxon>Cerambycidae</taxon>
        <taxon>Lepturinae</taxon>
        <taxon>Rhagiini</taxon>
        <taxon>Rhamnusium</taxon>
    </lineage>
</organism>
<keyword evidence="3" id="KW-0808">Transferase</keyword>
<comment type="similarity">
    <text evidence="1">Belongs to the UDP-glycosyltransferase family.</text>
</comment>
<dbReference type="Gene3D" id="3.40.50.2000">
    <property type="entry name" value="Glycogen Phosphorylase B"/>
    <property type="match status" value="1"/>
</dbReference>
<keyword evidence="2" id="KW-0328">Glycosyltransferase</keyword>
<comment type="caution">
    <text evidence="4">The sequence shown here is derived from an EMBL/GenBank/DDBJ whole genome shotgun (WGS) entry which is preliminary data.</text>
</comment>
<evidence type="ECO:0000256" key="3">
    <source>
        <dbReference type="ARBA" id="ARBA00022679"/>
    </source>
</evidence>
<dbReference type="PANTHER" id="PTHR48043">
    <property type="entry name" value="EG:EG0003.4 PROTEIN-RELATED"/>
    <property type="match status" value="1"/>
</dbReference>
<sequence length="269" mass="30608">MGLVLFMVSYSYGANILAIIPSPSYSHQIAYTHIWRELSLRGHKVTLITTDPLKNPSLTNLTEIDMKWTYKFFSDISNMAENTFNMWNVYEMSSDIMLNVSEALLSHHPVQDLLQHRGNFDVVLVEFFYPELLAFAEVYGCPKILVSTMDTTGYYHGKMGNPSHPVLHPDIATPFFGSLNFKDRVTSTLFSLYIFYFFDLKLIPKRQEIVNKFFGIEKTLEELVKDVDMMFLNVNPIIQGSKALGPSTINIGGQRPTISTKPLPMVSKS</sequence>
<proteinExistence type="inferred from homology"/>